<gene>
    <name evidence="6" type="ORF">HS961_03580</name>
</gene>
<evidence type="ECO:0000256" key="1">
    <source>
        <dbReference type="ARBA" id="ARBA00022598"/>
    </source>
</evidence>
<protein>
    <recommendedName>
        <fullName evidence="3">biotin--[biotin carboxyl-carrier protein] ligase</fullName>
        <ecNumber evidence="3">6.3.4.15</ecNumber>
    </recommendedName>
</protein>
<dbReference type="InterPro" id="IPR004408">
    <property type="entry name" value="Biotin_CoA_COase_ligase"/>
</dbReference>
<dbReference type="PROSITE" id="PS51733">
    <property type="entry name" value="BPL_LPL_CATALYTIC"/>
    <property type="match status" value="1"/>
</dbReference>
<dbReference type="Proteomes" id="UP000515240">
    <property type="component" value="Chromosome"/>
</dbReference>
<keyword evidence="1 6" id="KW-0436">Ligase</keyword>
<reference evidence="6 7" key="1">
    <citation type="journal article" date="2020" name="G3 (Bethesda)">
        <title>CeMbio - The Caenorhabditis elegans Microbiome Resource.</title>
        <authorList>
            <person name="Dirksen P."/>
            <person name="Assie A."/>
            <person name="Zimmermann J."/>
            <person name="Zhang F."/>
            <person name="Tietje A.M."/>
            <person name="Marsh S.A."/>
            <person name="Felix M.A."/>
            <person name="Shapira M."/>
            <person name="Kaleta C."/>
            <person name="Schulenburg H."/>
            <person name="Samuel B."/>
        </authorList>
    </citation>
    <scope>NUCLEOTIDE SEQUENCE [LARGE SCALE GENOMIC DNA]</scope>
    <source>
        <strain evidence="6 7">BIGb0172</strain>
    </source>
</reference>
<dbReference type="InterPro" id="IPR003142">
    <property type="entry name" value="BPL_C"/>
</dbReference>
<evidence type="ECO:0000313" key="6">
    <source>
        <dbReference type="EMBL" id="QMV71985.1"/>
    </source>
</evidence>
<dbReference type="Pfam" id="PF02237">
    <property type="entry name" value="BPL_C"/>
    <property type="match status" value="1"/>
</dbReference>
<keyword evidence="7" id="KW-1185">Reference proteome</keyword>
<dbReference type="PANTHER" id="PTHR12835:SF5">
    <property type="entry name" value="BIOTIN--PROTEIN LIGASE"/>
    <property type="match status" value="1"/>
</dbReference>
<dbReference type="PANTHER" id="PTHR12835">
    <property type="entry name" value="BIOTIN PROTEIN LIGASE"/>
    <property type="match status" value="1"/>
</dbReference>
<dbReference type="NCBIfam" id="TIGR00121">
    <property type="entry name" value="birA_ligase"/>
    <property type="match status" value="1"/>
</dbReference>
<proteinExistence type="predicted"/>
<dbReference type="GO" id="GO:0005737">
    <property type="term" value="C:cytoplasm"/>
    <property type="evidence" value="ECO:0007669"/>
    <property type="project" value="TreeGrafter"/>
</dbReference>
<dbReference type="EMBL" id="CP058554">
    <property type="protein sequence ID" value="QMV71985.1"/>
    <property type="molecule type" value="Genomic_DNA"/>
</dbReference>
<dbReference type="InterPro" id="IPR045864">
    <property type="entry name" value="aa-tRNA-synth_II/BPL/LPL"/>
</dbReference>
<name>A0A7G5EDB0_9BURK</name>
<evidence type="ECO:0000256" key="2">
    <source>
        <dbReference type="ARBA" id="ARBA00023267"/>
    </source>
</evidence>
<evidence type="ECO:0000313" key="7">
    <source>
        <dbReference type="Proteomes" id="UP000515240"/>
    </source>
</evidence>
<dbReference type="Gene3D" id="3.30.930.10">
    <property type="entry name" value="Bira Bifunctional Protein, Domain 2"/>
    <property type="match status" value="1"/>
</dbReference>
<sequence length="283" mass="29445">MSEEQNTPIRWPAEAIWEAVEPLLPGFTIEVLPSIDSTNTELMRRARAGRQEPILLVAEQQTAGRGRMGKPWRSESGASLLMSLGLPLAPADWSGLSLAVGVSVAQSLQPQLPEAGSSTPTIGLKWPNDLWLTGDHKLAGILVETASFVAARSQAGDGQQQSERYVVIGIGINVRAPDADGLSTVPGSLQLLDDRWDAPQALQAVVPPLVAAIQAFAHQGFAPLQAAYAARDALAGRELGLSDGTAGLALGVAADGALRVQTAAGVVDVTSSEVSVRPKASAA</sequence>
<dbReference type="RefSeq" id="WP_182326411.1">
    <property type="nucleotide sequence ID" value="NZ_CP058554.1"/>
</dbReference>
<dbReference type="InterPro" id="IPR004143">
    <property type="entry name" value="BPL_LPL_catalytic"/>
</dbReference>
<dbReference type="EC" id="6.3.4.15" evidence="3"/>
<dbReference type="GO" id="GO:0004077">
    <property type="term" value="F:biotin--[biotin carboxyl-carrier protein] ligase activity"/>
    <property type="evidence" value="ECO:0007669"/>
    <property type="project" value="UniProtKB-EC"/>
</dbReference>
<dbReference type="KEGG" id="cpis:HS961_03580"/>
<comment type="catalytic activity">
    <reaction evidence="4">
        <text>biotin + L-lysyl-[protein] + ATP = N(6)-biotinyl-L-lysyl-[protein] + AMP + diphosphate + H(+)</text>
        <dbReference type="Rhea" id="RHEA:11756"/>
        <dbReference type="Rhea" id="RHEA-COMP:9752"/>
        <dbReference type="Rhea" id="RHEA-COMP:10505"/>
        <dbReference type="ChEBI" id="CHEBI:15378"/>
        <dbReference type="ChEBI" id="CHEBI:29969"/>
        <dbReference type="ChEBI" id="CHEBI:30616"/>
        <dbReference type="ChEBI" id="CHEBI:33019"/>
        <dbReference type="ChEBI" id="CHEBI:57586"/>
        <dbReference type="ChEBI" id="CHEBI:83144"/>
        <dbReference type="ChEBI" id="CHEBI:456215"/>
        <dbReference type="EC" id="6.3.4.15"/>
    </reaction>
</comment>
<feature type="domain" description="BPL/LPL catalytic" evidence="5">
    <location>
        <begin position="14"/>
        <end position="217"/>
    </location>
</feature>
<dbReference type="SUPFAM" id="SSF55681">
    <property type="entry name" value="Class II aaRS and biotin synthetases"/>
    <property type="match status" value="1"/>
</dbReference>
<dbReference type="AlphaFoldDB" id="A0A7G5EDB0"/>
<evidence type="ECO:0000256" key="4">
    <source>
        <dbReference type="ARBA" id="ARBA00047846"/>
    </source>
</evidence>
<organism evidence="6 7">
    <name type="scientific">Comamonas piscis</name>
    <dbReference type="NCBI Taxonomy" id="1562974"/>
    <lineage>
        <taxon>Bacteria</taxon>
        <taxon>Pseudomonadati</taxon>
        <taxon>Pseudomonadota</taxon>
        <taxon>Betaproteobacteria</taxon>
        <taxon>Burkholderiales</taxon>
        <taxon>Comamonadaceae</taxon>
        <taxon>Comamonas</taxon>
    </lineage>
</organism>
<dbReference type="Pfam" id="PF03099">
    <property type="entry name" value="BPL_LplA_LipB"/>
    <property type="match status" value="1"/>
</dbReference>
<dbReference type="CDD" id="cd16442">
    <property type="entry name" value="BPL"/>
    <property type="match status" value="1"/>
</dbReference>
<keyword evidence="2" id="KW-0092">Biotin</keyword>
<evidence type="ECO:0000256" key="3">
    <source>
        <dbReference type="ARBA" id="ARBA00024227"/>
    </source>
</evidence>
<evidence type="ECO:0000259" key="5">
    <source>
        <dbReference type="PROSITE" id="PS51733"/>
    </source>
</evidence>
<accession>A0A7G5EDB0</accession>